<name>A0A6P1NGD8_9MICC</name>
<feature type="transmembrane region" description="Helical" evidence="7">
    <location>
        <begin position="119"/>
        <end position="141"/>
    </location>
</feature>
<comment type="subcellular location">
    <subcellularLocation>
        <location evidence="1 7">Cell membrane</location>
        <topology evidence="1 7">Multi-pass membrane protein</topology>
    </subcellularLocation>
</comment>
<feature type="transmembrane region" description="Helical" evidence="7">
    <location>
        <begin position="86"/>
        <end position="107"/>
    </location>
</feature>
<dbReference type="GO" id="GO:0055085">
    <property type="term" value="P:transmembrane transport"/>
    <property type="evidence" value="ECO:0007669"/>
    <property type="project" value="InterPro"/>
</dbReference>
<evidence type="ECO:0000256" key="7">
    <source>
        <dbReference type="RuleBase" id="RU363032"/>
    </source>
</evidence>
<dbReference type="PROSITE" id="PS50928">
    <property type="entry name" value="ABC_TM1"/>
    <property type="match status" value="1"/>
</dbReference>
<sequence>MSNSLATRAAAGGRARQKVMSWLGLHAIAVALAIAFIGPIVFILLTSLMSDQQALTKNLWPTSWHWENFGAVFDQAPLLQYFFNSVLYAGLATILMLISSIPVAYALSRLKWRGRNMMFYLVIVAMMLPPQVVAVPMYVLWAKAGLTGTLWPLILPNLVGDAFSIFLLRQFLITIPQSYSDSARLDGASEFKTLFLVILPMAKPGIAAAALFSFLNAWNDYFGPLLYAGENPSNWTLSLGLASFRGVHQVQWNLTMAATVLVMAPIILLFFFAQKQFIEGIKFSGVKG</sequence>
<protein>
    <submittedName>
        <fullName evidence="9">ABC transporter permease subunit</fullName>
    </submittedName>
</protein>
<dbReference type="KEGG" id="psey:GU243_00950"/>
<keyword evidence="6 7" id="KW-0472">Membrane</keyword>
<evidence type="ECO:0000256" key="2">
    <source>
        <dbReference type="ARBA" id="ARBA00022448"/>
    </source>
</evidence>
<accession>A0A6P1NGD8</accession>
<evidence type="ECO:0000256" key="3">
    <source>
        <dbReference type="ARBA" id="ARBA00022475"/>
    </source>
</evidence>
<dbReference type="PANTHER" id="PTHR43744:SF12">
    <property type="entry name" value="ABC TRANSPORTER PERMEASE PROTEIN MG189-RELATED"/>
    <property type="match status" value="1"/>
</dbReference>
<dbReference type="Gene3D" id="1.10.3720.10">
    <property type="entry name" value="MetI-like"/>
    <property type="match status" value="1"/>
</dbReference>
<keyword evidence="5 7" id="KW-1133">Transmembrane helix</keyword>
<evidence type="ECO:0000256" key="4">
    <source>
        <dbReference type="ARBA" id="ARBA00022692"/>
    </source>
</evidence>
<keyword evidence="2 7" id="KW-0813">Transport</keyword>
<organism evidence="9 10">
    <name type="scientific">Pseudarthrobacter psychrotolerans</name>
    <dbReference type="NCBI Taxonomy" id="2697569"/>
    <lineage>
        <taxon>Bacteria</taxon>
        <taxon>Bacillati</taxon>
        <taxon>Actinomycetota</taxon>
        <taxon>Actinomycetes</taxon>
        <taxon>Micrococcales</taxon>
        <taxon>Micrococcaceae</taxon>
        <taxon>Pseudarthrobacter</taxon>
    </lineage>
</organism>
<feature type="domain" description="ABC transmembrane type-1" evidence="8">
    <location>
        <begin position="82"/>
        <end position="273"/>
    </location>
</feature>
<feature type="transmembrane region" description="Helical" evidence="7">
    <location>
        <begin position="21"/>
        <end position="45"/>
    </location>
</feature>
<reference evidence="9 10" key="1">
    <citation type="submission" date="2020-01" db="EMBL/GenBank/DDBJ databases">
        <title>Pseudarthrobacter psychrotolerans sp. nov., isolated from antarctic soil.</title>
        <authorList>
            <person name="Shin Y."/>
            <person name="Park W."/>
        </authorList>
    </citation>
    <scope>NUCLEOTIDE SEQUENCE [LARGE SCALE GENOMIC DNA]</scope>
    <source>
        <strain evidence="9 10">YJ56</strain>
    </source>
</reference>
<evidence type="ECO:0000313" key="10">
    <source>
        <dbReference type="Proteomes" id="UP000464186"/>
    </source>
</evidence>
<dbReference type="AlphaFoldDB" id="A0A6P1NGD8"/>
<keyword evidence="10" id="KW-1185">Reference proteome</keyword>
<evidence type="ECO:0000313" key="9">
    <source>
        <dbReference type="EMBL" id="QHK18579.1"/>
    </source>
</evidence>
<feature type="transmembrane region" description="Helical" evidence="7">
    <location>
        <begin position="193"/>
        <end position="215"/>
    </location>
</feature>
<dbReference type="PANTHER" id="PTHR43744">
    <property type="entry name" value="ABC TRANSPORTER PERMEASE PROTEIN MG189-RELATED-RELATED"/>
    <property type="match status" value="1"/>
</dbReference>
<proteinExistence type="inferred from homology"/>
<dbReference type="GO" id="GO:0005886">
    <property type="term" value="C:plasma membrane"/>
    <property type="evidence" value="ECO:0007669"/>
    <property type="project" value="UniProtKB-SubCell"/>
</dbReference>
<dbReference type="SUPFAM" id="SSF161098">
    <property type="entry name" value="MetI-like"/>
    <property type="match status" value="1"/>
</dbReference>
<dbReference type="Pfam" id="PF00528">
    <property type="entry name" value="BPD_transp_1"/>
    <property type="match status" value="1"/>
</dbReference>
<keyword evidence="4 7" id="KW-0812">Transmembrane</keyword>
<dbReference type="CDD" id="cd06261">
    <property type="entry name" value="TM_PBP2"/>
    <property type="match status" value="1"/>
</dbReference>
<evidence type="ECO:0000256" key="1">
    <source>
        <dbReference type="ARBA" id="ARBA00004651"/>
    </source>
</evidence>
<evidence type="ECO:0000259" key="8">
    <source>
        <dbReference type="PROSITE" id="PS50928"/>
    </source>
</evidence>
<gene>
    <name evidence="9" type="ORF">GU243_00950</name>
</gene>
<feature type="transmembrane region" description="Helical" evidence="7">
    <location>
        <begin position="252"/>
        <end position="273"/>
    </location>
</feature>
<dbReference type="EMBL" id="CP047898">
    <property type="protein sequence ID" value="QHK18579.1"/>
    <property type="molecule type" value="Genomic_DNA"/>
</dbReference>
<evidence type="ECO:0000256" key="5">
    <source>
        <dbReference type="ARBA" id="ARBA00022989"/>
    </source>
</evidence>
<comment type="similarity">
    <text evidence="7">Belongs to the binding-protein-dependent transport system permease family.</text>
</comment>
<dbReference type="InterPro" id="IPR000515">
    <property type="entry name" value="MetI-like"/>
</dbReference>
<dbReference type="InterPro" id="IPR035906">
    <property type="entry name" value="MetI-like_sf"/>
</dbReference>
<dbReference type="Proteomes" id="UP000464186">
    <property type="component" value="Chromosome"/>
</dbReference>
<evidence type="ECO:0000256" key="6">
    <source>
        <dbReference type="ARBA" id="ARBA00023136"/>
    </source>
</evidence>
<keyword evidence="3" id="KW-1003">Cell membrane</keyword>
<feature type="transmembrane region" description="Helical" evidence="7">
    <location>
        <begin position="153"/>
        <end position="172"/>
    </location>
</feature>